<keyword evidence="6" id="KW-1185">Reference proteome</keyword>
<feature type="domain" description="2-oxoacid dehydrogenase acyltransferase catalytic" evidence="4">
    <location>
        <begin position="175"/>
        <end position="253"/>
    </location>
</feature>
<evidence type="ECO:0000313" key="5">
    <source>
        <dbReference type="EMBL" id="QSW86195.1"/>
    </source>
</evidence>
<dbReference type="EMBL" id="CP071463">
    <property type="protein sequence ID" value="QSW86195.1"/>
    <property type="molecule type" value="Genomic_DNA"/>
</dbReference>
<dbReference type="SUPFAM" id="SSF52777">
    <property type="entry name" value="CoA-dependent acyltransferases"/>
    <property type="match status" value="1"/>
</dbReference>
<gene>
    <name evidence="5" type="ORF">J0X27_05080</name>
</gene>
<dbReference type="GeneID" id="63183094"/>
<name>A0A8A2UDA5_9EURY</name>
<evidence type="ECO:0000259" key="4">
    <source>
        <dbReference type="Pfam" id="PF00198"/>
    </source>
</evidence>
<keyword evidence="3" id="KW-0012">Acyltransferase</keyword>
<dbReference type="OrthoDB" id="180296at2157"/>
<dbReference type="InterPro" id="IPR023213">
    <property type="entry name" value="CAT-like_dom_sf"/>
</dbReference>
<dbReference type="RefSeq" id="WP_207271331.1">
    <property type="nucleotide sequence ID" value="NZ_CP071463.1"/>
</dbReference>
<dbReference type="KEGG" id="hlo:J0X27_05080"/>
<protein>
    <submittedName>
        <fullName evidence="5">2-oxo acid dehydrogenase subunit E2</fullName>
    </submittedName>
</protein>
<dbReference type="PANTHER" id="PTHR43178">
    <property type="entry name" value="DIHYDROLIPOAMIDE ACETYLTRANSFERASE COMPONENT OF PYRUVATE DEHYDROGENASE COMPLEX"/>
    <property type="match status" value="1"/>
</dbReference>
<evidence type="ECO:0000256" key="3">
    <source>
        <dbReference type="ARBA" id="ARBA00023315"/>
    </source>
</evidence>
<dbReference type="InterPro" id="IPR050743">
    <property type="entry name" value="2-oxoacid_DH_E2_comp"/>
</dbReference>
<organism evidence="5 6">
    <name type="scientific">Natrinema longum</name>
    <dbReference type="NCBI Taxonomy" id="370324"/>
    <lineage>
        <taxon>Archaea</taxon>
        <taxon>Methanobacteriati</taxon>
        <taxon>Methanobacteriota</taxon>
        <taxon>Stenosarchaea group</taxon>
        <taxon>Halobacteria</taxon>
        <taxon>Halobacteriales</taxon>
        <taxon>Natrialbaceae</taxon>
        <taxon>Natrinema</taxon>
    </lineage>
</organism>
<proteinExistence type="predicted"/>
<dbReference type="Gene3D" id="3.30.559.10">
    <property type="entry name" value="Chloramphenicol acetyltransferase-like domain"/>
    <property type="match status" value="1"/>
</dbReference>
<dbReference type="GO" id="GO:0016407">
    <property type="term" value="F:acetyltransferase activity"/>
    <property type="evidence" value="ECO:0007669"/>
    <property type="project" value="TreeGrafter"/>
</dbReference>
<dbReference type="AlphaFoldDB" id="A0A8A2UDA5"/>
<comment type="cofactor">
    <cofactor evidence="1">
        <name>(R)-lipoate</name>
        <dbReference type="ChEBI" id="CHEBI:83088"/>
    </cofactor>
</comment>
<feature type="domain" description="2-oxoacid dehydrogenase acyltransferase catalytic" evidence="4">
    <location>
        <begin position="10"/>
        <end position="136"/>
    </location>
</feature>
<keyword evidence="2" id="KW-0808">Transferase</keyword>
<dbReference type="Proteomes" id="UP000663191">
    <property type="component" value="Chromosome"/>
</dbReference>
<accession>A0A8A2UDA5</accession>
<dbReference type="GO" id="GO:0031405">
    <property type="term" value="F:lipoic acid binding"/>
    <property type="evidence" value="ECO:0007669"/>
    <property type="project" value="TreeGrafter"/>
</dbReference>
<dbReference type="PANTHER" id="PTHR43178:SF5">
    <property type="entry name" value="LIPOAMIDE ACYLTRANSFERASE COMPONENT OF BRANCHED-CHAIN ALPHA-KETO ACID DEHYDROGENASE COMPLEX, MITOCHONDRIAL"/>
    <property type="match status" value="1"/>
</dbReference>
<reference evidence="5 6" key="1">
    <citation type="journal article" date="2006" name="Int. J. Syst. Evol. Microbiol.">
        <title>Haloterrigena longa sp. nov. and Haloterrigena limicola sp. nov., extremely halophilic archaea isolated from a salt lake.</title>
        <authorList>
            <person name="Cui H.L."/>
            <person name="Tohty D."/>
            <person name="Zhou P.J."/>
            <person name="Liu S.J."/>
        </authorList>
    </citation>
    <scope>NUCLEOTIDE SEQUENCE [LARGE SCALE GENOMIC DNA]</scope>
    <source>
        <strain evidence="5 6">ABH32</strain>
    </source>
</reference>
<dbReference type="InterPro" id="IPR001078">
    <property type="entry name" value="2-oxoacid_DH_actylTfrase"/>
</dbReference>
<sequence length="263" mass="29629">MSDSGADGERVSPQQQLTVDYMQMAGHRSNVHGLVEVDVTDARERIRTIEEATGTKLSFTAFVVSCLATCVEEQPHIQRYRDWRGRIHEFEDVDVNVLIERETDGERIGIPHVIRQANQRTVRSIHDEIRRVETDTTDHPEPGPARLARRLPGVLRRQIWRLPQWFPTRWKRLAGSVAVTSVGMFGTGNGWAISPTNYTLQLTVGGIGTKPRLIDGELRSREFLSLTVTFDHDVVDGAPATRFVQRLSERLEASHGLDTAATE</sequence>
<evidence type="ECO:0000313" key="6">
    <source>
        <dbReference type="Proteomes" id="UP000663191"/>
    </source>
</evidence>
<dbReference type="Pfam" id="PF00198">
    <property type="entry name" value="2-oxoacid_dh"/>
    <property type="match status" value="2"/>
</dbReference>
<evidence type="ECO:0000256" key="1">
    <source>
        <dbReference type="ARBA" id="ARBA00001938"/>
    </source>
</evidence>
<evidence type="ECO:0000256" key="2">
    <source>
        <dbReference type="ARBA" id="ARBA00022679"/>
    </source>
</evidence>
<dbReference type="GO" id="GO:0005737">
    <property type="term" value="C:cytoplasm"/>
    <property type="evidence" value="ECO:0007669"/>
    <property type="project" value="TreeGrafter"/>
</dbReference>